<reference evidence="3 4" key="1">
    <citation type="submission" date="2017-07" db="EMBL/GenBank/DDBJ databases">
        <title>Phylogenetic study on the rhizospheric bacterium Ochrobactrum sp. A44.</title>
        <authorList>
            <person name="Krzyzanowska D.M."/>
            <person name="Ossowicki A."/>
            <person name="Rajewska M."/>
            <person name="Maciag T."/>
            <person name="Kaczynski Z."/>
            <person name="Czerwicka M."/>
            <person name="Jafra S."/>
        </authorList>
    </citation>
    <scope>NUCLEOTIDE SEQUENCE [LARGE SCALE GENOMIC DNA]</scope>
    <source>
        <strain evidence="3 4">A44</strain>
    </source>
</reference>
<organism evidence="3 4">
    <name type="scientific">Ochrobactrum quorumnocens</name>
    <dbReference type="NCBI Taxonomy" id="271865"/>
    <lineage>
        <taxon>Bacteria</taxon>
        <taxon>Pseudomonadati</taxon>
        <taxon>Pseudomonadota</taxon>
        <taxon>Alphaproteobacteria</taxon>
        <taxon>Hyphomicrobiales</taxon>
        <taxon>Brucellaceae</taxon>
        <taxon>Brucella/Ochrobactrum group</taxon>
        <taxon>Ochrobactrum</taxon>
    </lineage>
</organism>
<dbReference type="Proteomes" id="UP000215256">
    <property type="component" value="Chromosome 2"/>
</dbReference>
<sequence>MSEALQDKKIVVIGGSTGIGFAVAKKAVEAGGKVVIGARDPARLGQAAKTLGERSTALEVDTSDTESLATFFCAIGAFDHLFIPAATYTVVGLDSDDIEAIESPFRSKFWGQYWAVKHAVPHLDRTGSITLMAGAASARPIKGGAVYAACNSAIEGLGRGLAIDLAPIRVNTISPGTIDGHLWQNRPQEMREMAYEHYRQNSLVGRPGTESEIADTVLYLMGNRFVTGSNLYPDGGYALR</sequence>
<dbReference type="Gene3D" id="3.40.50.720">
    <property type="entry name" value="NAD(P)-binding Rossmann-like Domain"/>
    <property type="match status" value="1"/>
</dbReference>
<dbReference type="InterPro" id="IPR051122">
    <property type="entry name" value="SDR_DHRS6-like"/>
</dbReference>
<proteinExistence type="inferred from homology"/>
<evidence type="ECO:0000313" key="4">
    <source>
        <dbReference type="Proteomes" id="UP000215256"/>
    </source>
</evidence>
<dbReference type="PRINTS" id="PR00081">
    <property type="entry name" value="GDHRDH"/>
</dbReference>
<comment type="similarity">
    <text evidence="1">Belongs to the short-chain dehydrogenases/reductases (SDR) family.</text>
</comment>
<dbReference type="KEGG" id="och:CES85_4318"/>
<dbReference type="PANTHER" id="PTHR43477">
    <property type="entry name" value="DIHYDROANTICAPSIN 7-DEHYDROGENASE"/>
    <property type="match status" value="1"/>
</dbReference>
<dbReference type="Pfam" id="PF13561">
    <property type="entry name" value="adh_short_C2"/>
    <property type="match status" value="1"/>
</dbReference>
<dbReference type="RefSeq" id="WP_095444488.1">
    <property type="nucleotide sequence ID" value="NZ_CP022603.1"/>
</dbReference>
<evidence type="ECO:0000256" key="2">
    <source>
        <dbReference type="ARBA" id="ARBA00023002"/>
    </source>
</evidence>
<keyword evidence="2" id="KW-0560">Oxidoreductase</keyword>
<dbReference type="OrthoDB" id="9806974at2"/>
<accession>A0A248UA07</accession>
<dbReference type="CDD" id="cd05233">
    <property type="entry name" value="SDR_c"/>
    <property type="match status" value="1"/>
</dbReference>
<dbReference type="SUPFAM" id="SSF51735">
    <property type="entry name" value="NAD(P)-binding Rossmann-fold domains"/>
    <property type="match status" value="1"/>
</dbReference>
<dbReference type="EMBL" id="CP022603">
    <property type="protein sequence ID" value="ASV83538.1"/>
    <property type="molecule type" value="Genomic_DNA"/>
</dbReference>
<dbReference type="PANTHER" id="PTHR43477:SF1">
    <property type="entry name" value="DIHYDROANTICAPSIN 7-DEHYDROGENASE"/>
    <property type="match status" value="1"/>
</dbReference>
<dbReference type="InterPro" id="IPR002347">
    <property type="entry name" value="SDR_fam"/>
</dbReference>
<evidence type="ECO:0000313" key="3">
    <source>
        <dbReference type="EMBL" id="ASV83538.1"/>
    </source>
</evidence>
<name>A0A248UA07_9HYPH</name>
<gene>
    <name evidence="3" type="ORF">CES85_4318</name>
</gene>
<dbReference type="AlphaFoldDB" id="A0A248UA07"/>
<dbReference type="InterPro" id="IPR036291">
    <property type="entry name" value="NAD(P)-bd_dom_sf"/>
</dbReference>
<protein>
    <submittedName>
        <fullName evidence="3">NADH(P)-binding family protein</fullName>
    </submittedName>
</protein>
<dbReference type="GO" id="GO:0016491">
    <property type="term" value="F:oxidoreductase activity"/>
    <property type="evidence" value="ECO:0007669"/>
    <property type="project" value="UniProtKB-KW"/>
</dbReference>
<evidence type="ECO:0000256" key="1">
    <source>
        <dbReference type="ARBA" id="ARBA00006484"/>
    </source>
</evidence>